<comment type="caution">
    <text evidence="1">The sequence shown here is derived from an EMBL/GenBank/DDBJ whole genome shotgun (WGS) entry which is preliminary data.</text>
</comment>
<protein>
    <submittedName>
        <fullName evidence="1">Uncharacterized protein</fullName>
    </submittedName>
</protein>
<evidence type="ECO:0000313" key="1">
    <source>
        <dbReference type="EMBL" id="KAK9759945.1"/>
    </source>
</evidence>
<sequence length="155" mass="17282">MCSGACVIWVFKHLIILKLSEPGACKYDYGFTSAASFPALNTIIEISSMAFLTGLILQAQTNITKAALLAVEETESRHEIWGRIDIWKADPFGGPSDTIYPYANQILDVTNEFIVPDSCPKENPTYLETSQHLPQLIRLQLHIINTMIANHLFVS</sequence>
<gene>
    <name evidence="1" type="ORF">K7432_016504</name>
</gene>
<evidence type="ECO:0000313" key="2">
    <source>
        <dbReference type="Proteomes" id="UP001479436"/>
    </source>
</evidence>
<name>A0ABR2WEL4_9FUNG</name>
<dbReference type="Proteomes" id="UP001479436">
    <property type="component" value="Unassembled WGS sequence"/>
</dbReference>
<accession>A0ABR2WEL4</accession>
<proteinExistence type="predicted"/>
<organism evidence="1 2">
    <name type="scientific">Basidiobolus ranarum</name>
    <dbReference type="NCBI Taxonomy" id="34480"/>
    <lineage>
        <taxon>Eukaryota</taxon>
        <taxon>Fungi</taxon>
        <taxon>Fungi incertae sedis</taxon>
        <taxon>Zoopagomycota</taxon>
        <taxon>Entomophthoromycotina</taxon>
        <taxon>Basidiobolomycetes</taxon>
        <taxon>Basidiobolales</taxon>
        <taxon>Basidiobolaceae</taxon>
        <taxon>Basidiobolus</taxon>
    </lineage>
</organism>
<dbReference type="EMBL" id="JASJQH010002767">
    <property type="protein sequence ID" value="KAK9759945.1"/>
    <property type="molecule type" value="Genomic_DNA"/>
</dbReference>
<reference evidence="1 2" key="1">
    <citation type="submission" date="2023-04" db="EMBL/GenBank/DDBJ databases">
        <title>Genome of Basidiobolus ranarum AG-B5.</title>
        <authorList>
            <person name="Stajich J.E."/>
            <person name="Carter-House D."/>
            <person name="Gryganskyi A."/>
        </authorList>
    </citation>
    <scope>NUCLEOTIDE SEQUENCE [LARGE SCALE GENOMIC DNA]</scope>
    <source>
        <strain evidence="1 2">AG-B5</strain>
    </source>
</reference>
<keyword evidence="2" id="KW-1185">Reference proteome</keyword>